<keyword evidence="4 5" id="KW-0694">RNA-binding</keyword>
<evidence type="ECO:0000256" key="3">
    <source>
        <dbReference type="ARBA" id="ARBA00022691"/>
    </source>
</evidence>
<feature type="binding site" evidence="5">
    <location>
        <position position="215"/>
    </location>
    <ligand>
        <name>S-adenosyl-L-methionine</name>
        <dbReference type="ChEBI" id="CHEBI:59789"/>
    </ligand>
</feature>
<feature type="region of interest" description="Disordered" evidence="6">
    <location>
        <begin position="1"/>
        <end position="25"/>
    </location>
</feature>
<dbReference type="Pfam" id="PF01189">
    <property type="entry name" value="Methyltr_RsmB-F"/>
    <property type="match status" value="1"/>
</dbReference>
<dbReference type="InterPro" id="IPR029063">
    <property type="entry name" value="SAM-dependent_MTases_sf"/>
</dbReference>
<dbReference type="SUPFAM" id="SSF53335">
    <property type="entry name" value="S-adenosyl-L-methionine-dependent methyltransferases"/>
    <property type="match status" value="1"/>
</dbReference>
<dbReference type="GO" id="GO:0001510">
    <property type="term" value="P:RNA methylation"/>
    <property type="evidence" value="ECO:0007669"/>
    <property type="project" value="InterPro"/>
</dbReference>
<dbReference type="OMA" id="FVLTTSW"/>
<evidence type="ECO:0000256" key="5">
    <source>
        <dbReference type="PROSITE-ProRule" id="PRU01023"/>
    </source>
</evidence>
<dbReference type="VEuPathDB" id="TriTrypDB:Lsey_0076_0030"/>
<accession>A0A0N0P6Y2</accession>
<feature type="binding site" evidence="5">
    <location>
        <begin position="158"/>
        <end position="164"/>
    </location>
    <ligand>
        <name>S-adenosyl-L-methionine</name>
        <dbReference type="ChEBI" id="CHEBI:59789"/>
    </ligand>
</feature>
<feature type="domain" description="SAM-dependent MTase RsmB/NOP-type" evidence="7">
    <location>
        <begin position="51"/>
        <end position="402"/>
    </location>
</feature>
<evidence type="ECO:0000313" key="8">
    <source>
        <dbReference type="EMBL" id="KPI87707.1"/>
    </source>
</evidence>
<dbReference type="PANTHER" id="PTHR22808:SF27">
    <property type="entry name" value="SAM-DEPENDENT MTASE RSMB_NOP-TYPE DOMAIN-CONTAINING PROTEIN"/>
    <property type="match status" value="1"/>
</dbReference>
<comment type="caution">
    <text evidence="8">The sequence shown here is derived from an EMBL/GenBank/DDBJ whole genome shotgun (WGS) entry which is preliminary data.</text>
</comment>
<organism evidence="8 9">
    <name type="scientific">Leptomonas seymouri</name>
    <dbReference type="NCBI Taxonomy" id="5684"/>
    <lineage>
        <taxon>Eukaryota</taxon>
        <taxon>Discoba</taxon>
        <taxon>Euglenozoa</taxon>
        <taxon>Kinetoplastea</taxon>
        <taxon>Metakinetoplastina</taxon>
        <taxon>Trypanosomatida</taxon>
        <taxon>Trypanosomatidae</taxon>
        <taxon>Leishmaniinae</taxon>
        <taxon>Leptomonas</taxon>
    </lineage>
</organism>
<dbReference type="AlphaFoldDB" id="A0A0N0P6Y2"/>
<keyword evidence="9" id="KW-1185">Reference proteome</keyword>
<dbReference type="InterPro" id="IPR049560">
    <property type="entry name" value="MeTrfase_RsmB-F_NOP2_cat"/>
</dbReference>
<dbReference type="Gene3D" id="3.40.50.150">
    <property type="entry name" value="Vaccinia Virus protein VP39"/>
    <property type="match status" value="1"/>
</dbReference>
<name>A0A0N0P6Y2_LEPSE</name>
<feature type="binding site" evidence="5">
    <location>
        <position position="234"/>
    </location>
    <ligand>
        <name>S-adenosyl-L-methionine</name>
        <dbReference type="ChEBI" id="CHEBI:59789"/>
    </ligand>
</feature>
<feature type="compositionally biased region" description="Basic residues" evidence="6">
    <location>
        <begin position="1"/>
        <end position="13"/>
    </location>
</feature>
<feature type="region of interest" description="Disordered" evidence="6">
    <location>
        <begin position="609"/>
        <end position="643"/>
    </location>
</feature>
<dbReference type="EMBL" id="LJSK01000076">
    <property type="protein sequence ID" value="KPI87707.1"/>
    <property type="molecule type" value="Genomic_DNA"/>
</dbReference>
<evidence type="ECO:0000256" key="1">
    <source>
        <dbReference type="ARBA" id="ARBA00022603"/>
    </source>
</evidence>
<reference evidence="8 9" key="1">
    <citation type="journal article" date="2015" name="PLoS Pathog.">
        <title>Leptomonas seymouri: Adaptations to the Dixenous Life Cycle Analyzed by Genome Sequencing, Transcriptome Profiling and Co-infection with Leishmania donovani.</title>
        <authorList>
            <person name="Kraeva N."/>
            <person name="Butenko A."/>
            <person name="Hlavacova J."/>
            <person name="Kostygov A."/>
            <person name="Myskova J."/>
            <person name="Grybchuk D."/>
            <person name="Lestinova T."/>
            <person name="Votypka J."/>
            <person name="Volf P."/>
            <person name="Opperdoes F."/>
            <person name="Flegontov P."/>
            <person name="Lukes J."/>
            <person name="Yurchenko V."/>
        </authorList>
    </citation>
    <scope>NUCLEOTIDE SEQUENCE [LARGE SCALE GENOMIC DNA]</scope>
    <source>
        <strain evidence="8 9">ATCC 30220</strain>
    </source>
</reference>
<dbReference type="OrthoDB" id="6093671at2759"/>
<evidence type="ECO:0000313" key="9">
    <source>
        <dbReference type="Proteomes" id="UP000038009"/>
    </source>
</evidence>
<dbReference type="InterPro" id="IPR001678">
    <property type="entry name" value="MeTrfase_RsmB-F_NOP2_dom"/>
</dbReference>
<comment type="similarity">
    <text evidence="5">Belongs to the class I-like SAM-binding methyltransferase superfamily. RsmB/NOP family.</text>
</comment>
<dbReference type="InterPro" id="IPR023267">
    <property type="entry name" value="RCMT"/>
</dbReference>
<keyword evidence="2 5" id="KW-0808">Transferase</keyword>
<evidence type="ECO:0000256" key="6">
    <source>
        <dbReference type="SAM" id="MobiDB-lite"/>
    </source>
</evidence>
<evidence type="ECO:0000259" key="7">
    <source>
        <dbReference type="PROSITE" id="PS51686"/>
    </source>
</evidence>
<feature type="binding site" evidence="5">
    <location>
        <position position="186"/>
    </location>
    <ligand>
        <name>S-adenosyl-L-methionine</name>
        <dbReference type="ChEBI" id="CHEBI:59789"/>
    </ligand>
</feature>
<feature type="compositionally biased region" description="Acidic residues" evidence="6">
    <location>
        <begin position="615"/>
        <end position="626"/>
    </location>
</feature>
<dbReference type="GO" id="GO:0003723">
    <property type="term" value="F:RNA binding"/>
    <property type="evidence" value="ECO:0007669"/>
    <property type="project" value="UniProtKB-UniRule"/>
</dbReference>
<gene>
    <name evidence="8" type="ORF">ABL78_3180</name>
</gene>
<dbReference type="PRINTS" id="PR02008">
    <property type="entry name" value="RCMTFAMILY"/>
</dbReference>
<proteinExistence type="inferred from homology"/>
<protein>
    <recommendedName>
        <fullName evidence="7">SAM-dependent MTase RsmB/NOP-type domain-containing protein</fullName>
    </recommendedName>
</protein>
<feature type="active site" description="Nucleophile" evidence="5">
    <location>
        <position position="287"/>
    </location>
</feature>
<dbReference type="GO" id="GO:0008173">
    <property type="term" value="F:RNA methyltransferase activity"/>
    <property type="evidence" value="ECO:0007669"/>
    <property type="project" value="InterPro"/>
</dbReference>
<dbReference type="Proteomes" id="UP000038009">
    <property type="component" value="Unassembled WGS sequence"/>
</dbReference>
<evidence type="ECO:0000256" key="2">
    <source>
        <dbReference type="ARBA" id="ARBA00022679"/>
    </source>
</evidence>
<keyword evidence="3 5" id="KW-0949">S-adenosyl-L-methionine</keyword>
<keyword evidence="1 5" id="KW-0489">Methyltransferase</keyword>
<feature type="compositionally biased region" description="Basic and acidic residues" evidence="6">
    <location>
        <begin position="14"/>
        <end position="25"/>
    </location>
</feature>
<sequence>MSRNQNRKGGNKRVRPDEWKMDARDPGSLQNVAFDTFYKDNVVPSSEWEAFMSCLQTGLPMAVRFNRSVPQVAAIDDFVSRHLSEDFESKRLSFFPDQRAIQFAVSRGELKRKASHKTSKKIVAAMNEGGYLTRQETVSMLPPLALQVEPGMTVLDMCAAPGSKTSQILESLLSGDPDRGVVVANDVNASRLDVLHHQTGRAAGAHMHLIITNTDATRFPLLPVAERFDRVLCDVMCSGDGTLRKSLDMWPRWSTLQGANLHHAQVRVLLRGMASCKEGGIVVYSTCSLNPVEDEAVISTCLAQSKGVFELIDLSSLLPGLIASPGMTSWTLTSRDLGATLHNYEEAKEYTEASTDRRAFQYSPSMFANSELLAQQRIERTCRVLPHAQDTGGFFVAALRCISPVPEDTRSSTAAEGSSGVATDEAPIKPISAMLRAAVQRSLALPDSFPFHRLVVRNEEARNQKIYLANADTIAMSQKLGSRVVHVGSKVFESAVKYSNDNLCFCAAGVAELVPFLPSSFIVPLEPSLLLEMAEDLPMAYNDFAAKTGRTSEDLPPNFVLTTSWATVGNIYVAAEKSVKLGKIVAKLASWHVTVCKLALGIPLVEEGAANATDDAQDGTEGEDGAGEEKNEQQASEQRKEAA</sequence>
<evidence type="ECO:0000256" key="4">
    <source>
        <dbReference type="ARBA" id="ARBA00022884"/>
    </source>
</evidence>
<dbReference type="PROSITE" id="PS51686">
    <property type="entry name" value="SAM_MT_RSMB_NOP"/>
    <property type="match status" value="1"/>
</dbReference>
<dbReference type="PANTHER" id="PTHR22808">
    <property type="entry name" value="NCL1 YEAST -RELATED NOL1/NOP2/FMU SUN DOMAIN-CONTAINING"/>
    <property type="match status" value="1"/>
</dbReference>
<feature type="compositionally biased region" description="Basic and acidic residues" evidence="6">
    <location>
        <begin position="627"/>
        <end position="643"/>
    </location>
</feature>